<dbReference type="SUPFAM" id="SSF48371">
    <property type="entry name" value="ARM repeat"/>
    <property type="match status" value="1"/>
</dbReference>
<feature type="region of interest" description="Disordered" evidence="7">
    <location>
        <begin position="414"/>
        <end position="437"/>
    </location>
</feature>
<dbReference type="InterPro" id="IPR003307">
    <property type="entry name" value="W2_domain"/>
</dbReference>
<feature type="compositionally biased region" description="Basic and acidic residues" evidence="7">
    <location>
        <begin position="414"/>
        <end position="424"/>
    </location>
</feature>
<feature type="compositionally biased region" description="Gly residues" evidence="7">
    <location>
        <begin position="182"/>
        <end position="191"/>
    </location>
</feature>
<dbReference type="AlphaFoldDB" id="A0A1I8BP88"/>
<dbReference type="Pfam" id="PF02020">
    <property type="entry name" value="W2"/>
    <property type="match status" value="1"/>
</dbReference>
<dbReference type="InterPro" id="IPR016190">
    <property type="entry name" value="Transl_init_fac_IF2/IF5_Zn-bd"/>
</dbReference>
<keyword evidence="9" id="KW-1185">Reference proteome</keyword>
<evidence type="ECO:0000256" key="4">
    <source>
        <dbReference type="ARBA" id="ARBA00022741"/>
    </source>
</evidence>
<dbReference type="Gene3D" id="2.20.25.350">
    <property type="match status" value="1"/>
</dbReference>
<dbReference type="Pfam" id="PF01873">
    <property type="entry name" value="eIF-5_eIF-2B"/>
    <property type="match status" value="1"/>
</dbReference>
<evidence type="ECO:0000256" key="5">
    <source>
        <dbReference type="ARBA" id="ARBA00022917"/>
    </source>
</evidence>
<dbReference type="GO" id="GO:0003743">
    <property type="term" value="F:translation initiation factor activity"/>
    <property type="evidence" value="ECO:0007669"/>
    <property type="project" value="UniProtKB-KW"/>
</dbReference>
<dbReference type="WBParaSite" id="MhA1_Contig347.frz3.gene4">
    <property type="protein sequence ID" value="MhA1_Contig347.frz3.gene4"/>
    <property type="gene ID" value="MhA1_Contig347.frz3.gene4"/>
</dbReference>
<feature type="compositionally biased region" description="Acidic residues" evidence="7">
    <location>
        <begin position="425"/>
        <end position="437"/>
    </location>
</feature>
<protein>
    <recommendedName>
        <fullName evidence="2">Eukaryotic translation initiation factor 5</fullName>
    </recommendedName>
</protein>
<dbReference type="Gene3D" id="3.30.30.170">
    <property type="match status" value="1"/>
</dbReference>
<dbReference type="OMA" id="YRYKMEK"/>
<dbReference type="Proteomes" id="UP000095281">
    <property type="component" value="Unplaced"/>
</dbReference>
<dbReference type="InterPro" id="IPR016024">
    <property type="entry name" value="ARM-type_fold"/>
</dbReference>
<dbReference type="GO" id="GO:0071074">
    <property type="term" value="F:eukaryotic initiation factor eIF2 binding"/>
    <property type="evidence" value="ECO:0007669"/>
    <property type="project" value="TreeGrafter"/>
</dbReference>
<feature type="compositionally biased region" description="Polar residues" evidence="7">
    <location>
        <begin position="145"/>
        <end position="161"/>
    </location>
</feature>
<dbReference type="SUPFAM" id="SSF75689">
    <property type="entry name" value="Zinc-binding domain of translation initiation factor 2 beta"/>
    <property type="match status" value="1"/>
</dbReference>
<evidence type="ECO:0000256" key="6">
    <source>
        <dbReference type="ARBA" id="ARBA00023134"/>
    </source>
</evidence>
<comment type="similarity">
    <text evidence="1">Belongs to the eIF-2-beta/eIF-5 family.</text>
</comment>
<proteinExistence type="inferred from homology"/>
<feature type="region of interest" description="Disordered" evidence="7">
    <location>
        <begin position="144"/>
        <end position="200"/>
    </location>
</feature>
<dbReference type="FunFam" id="2.20.25.350:FF:000001">
    <property type="entry name" value="Eukaryotic translation initiation factor 5"/>
    <property type="match status" value="1"/>
</dbReference>
<evidence type="ECO:0000256" key="7">
    <source>
        <dbReference type="SAM" id="MobiDB-lite"/>
    </source>
</evidence>
<dbReference type="GO" id="GO:0005525">
    <property type="term" value="F:GTP binding"/>
    <property type="evidence" value="ECO:0007669"/>
    <property type="project" value="UniProtKB-KW"/>
</dbReference>
<dbReference type="GO" id="GO:0005829">
    <property type="term" value="C:cytosol"/>
    <property type="evidence" value="ECO:0007669"/>
    <property type="project" value="TreeGrafter"/>
</dbReference>
<evidence type="ECO:0000313" key="9">
    <source>
        <dbReference type="Proteomes" id="UP000095281"/>
    </source>
</evidence>
<feature type="domain" description="W2" evidence="8">
    <location>
        <begin position="225"/>
        <end position="383"/>
    </location>
</feature>
<dbReference type="InterPro" id="IPR002735">
    <property type="entry name" value="Transl_init_fac_IF2/IF5_dom"/>
</dbReference>
<dbReference type="InterPro" id="IPR016189">
    <property type="entry name" value="Transl_init_fac_IF2/IF5_N"/>
</dbReference>
<accession>A0A1I8BP88</accession>
<evidence type="ECO:0000256" key="1">
    <source>
        <dbReference type="ARBA" id="ARBA00010397"/>
    </source>
</evidence>
<evidence type="ECO:0000313" key="10">
    <source>
        <dbReference type="WBParaSite" id="MhA1_Contig347.frz3.gene4"/>
    </source>
</evidence>
<keyword evidence="6" id="KW-0342">GTP-binding</keyword>
<dbReference type="SMART" id="SM00515">
    <property type="entry name" value="eIF5C"/>
    <property type="match status" value="1"/>
</dbReference>
<dbReference type="SMART" id="SM00653">
    <property type="entry name" value="eIF2B_5"/>
    <property type="match status" value="1"/>
</dbReference>
<sequence>MAQKVNVNRNVQDPFYRYKMPRLLAKVEGKGNGIKTVVANMPEIAKALSRPPTYPTKYFGCELGAQTYFDFKNDRFIVNGEHDASKLQELLDGFIKKFVLCPACDNPETVLTVKKQIINAKCKACGHVYQVDPKQKLSAYILKNPPTSEENSGDGKNNDSGSPPAEAAQGEEGNVEGDNGAVNGGVRGGSGSLDDEDDDDWAPEVIEAEKLSGEMSKMVVDKDLDKSVDDRLDILHLYFQKALKDGTIQDGKKMLNEAERLELKNKASLLLADVLFTEDLVQQIKQYRNLLLRFCMNDAKAQRHLLGGIEQKVFSKKDVLLPKTAHIMKALYDNDICDEEVLISWGKKPSSKYVKKDFAKEMIKVAQPVLVWLEEAEEGSESDNNEDIAVAFDDRSRAVGTVVVENDKKKDEVKNNEMVKKGLDKEEEEGDVDIDNI</sequence>
<dbReference type="InterPro" id="IPR045196">
    <property type="entry name" value="IF2/IF5"/>
</dbReference>
<dbReference type="PROSITE" id="PS51363">
    <property type="entry name" value="W2"/>
    <property type="match status" value="1"/>
</dbReference>
<dbReference type="SUPFAM" id="SSF100966">
    <property type="entry name" value="Translation initiation factor 2 beta, aIF2beta, N-terminal domain"/>
    <property type="match status" value="1"/>
</dbReference>
<dbReference type="CDD" id="cd11561">
    <property type="entry name" value="W2_eIF5"/>
    <property type="match status" value="1"/>
</dbReference>
<dbReference type="FunFam" id="3.30.30.170:FF:000002">
    <property type="entry name" value="Eukaryotic translation initiation factor 5"/>
    <property type="match status" value="1"/>
</dbReference>
<dbReference type="GO" id="GO:0001732">
    <property type="term" value="P:formation of cytoplasmic translation initiation complex"/>
    <property type="evidence" value="ECO:0007669"/>
    <property type="project" value="TreeGrafter"/>
</dbReference>
<keyword evidence="4" id="KW-0547">Nucleotide-binding</keyword>
<evidence type="ECO:0000259" key="8">
    <source>
        <dbReference type="PROSITE" id="PS51363"/>
    </source>
</evidence>
<keyword evidence="5" id="KW-0648">Protein biosynthesis</keyword>
<evidence type="ECO:0000256" key="3">
    <source>
        <dbReference type="ARBA" id="ARBA00022540"/>
    </source>
</evidence>
<dbReference type="Gene3D" id="1.25.40.180">
    <property type="match status" value="1"/>
</dbReference>
<keyword evidence="3" id="KW-0396">Initiation factor</keyword>
<reference evidence="10" key="1">
    <citation type="submission" date="2016-11" db="UniProtKB">
        <authorList>
            <consortium name="WormBaseParasite"/>
        </authorList>
    </citation>
    <scope>IDENTIFICATION</scope>
</reference>
<dbReference type="GO" id="GO:0005092">
    <property type="term" value="F:GDP-dissociation inhibitor activity"/>
    <property type="evidence" value="ECO:0007669"/>
    <property type="project" value="TreeGrafter"/>
</dbReference>
<evidence type="ECO:0000256" key="2">
    <source>
        <dbReference type="ARBA" id="ARBA00018059"/>
    </source>
</evidence>
<dbReference type="PANTHER" id="PTHR23001:SF7">
    <property type="entry name" value="EUKARYOTIC TRANSLATION INITIATION FACTOR 5"/>
    <property type="match status" value="1"/>
</dbReference>
<dbReference type="PANTHER" id="PTHR23001">
    <property type="entry name" value="EUKARYOTIC TRANSLATION INITIATION FACTOR"/>
    <property type="match status" value="1"/>
</dbReference>
<dbReference type="FunFam" id="1.25.40.180:FF:000091">
    <property type="entry name" value="Eukaryotic translation initiation factor 5"/>
    <property type="match status" value="1"/>
</dbReference>
<organism evidence="9 10">
    <name type="scientific">Meloidogyne hapla</name>
    <name type="common">Root-knot nematode worm</name>
    <dbReference type="NCBI Taxonomy" id="6305"/>
    <lineage>
        <taxon>Eukaryota</taxon>
        <taxon>Metazoa</taxon>
        <taxon>Ecdysozoa</taxon>
        <taxon>Nematoda</taxon>
        <taxon>Chromadorea</taxon>
        <taxon>Rhabditida</taxon>
        <taxon>Tylenchina</taxon>
        <taxon>Tylenchomorpha</taxon>
        <taxon>Tylenchoidea</taxon>
        <taxon>Meloidogynidae</taxon>
        <taxon>Meloidogyninae</taxon>
        <taxon>Meloidogyne</taxon>
    </lineage>
</organism>
<name>A0A1I8BP88_MELHA</name>